<evidence type="ECO:0000313" key="1">
    <source>
        <dbReference type="EMBL" id="ESU44751.1"/>
    </source>
</evidence>
<dbReference type="Proteomes" id="UP000018040">
    <property type="component" value="Unassembled WGS sequence"/>
</dbReference>
<organism evidence="1 2">
    <name type="scientific">Giardia intestinalis</name>
    <name type="common">Giardia lamblia</name>
    <dbReference type="NCBI Taxonomy" id="5741"/>
    <lineage>
        <taxon>Eukaryota</taxon>
        <taxon>Metamonada</taxon>
        <taxon>Diplomonadida</taxon>
        <taxon>Hexamitidae</taxon>
        <taxon>Giardiinae</taxon>
        <taxon>Giardia</taxon>
    </lineage>
</organism>
<dbReference type="OrthoDB" id="10253343at2759"/>
<reference evidence="2" key="1">
    <citation type="submission" date="2012-02" db="EMBL/GenBank/DDBJ databases">
        <title>Genome sequencing of Giardia lamblia Genotypes A2 and B isolates (DH and GS) and comparative analysis with the genomes of Genotypes A1 and E (WB and Pig).</title>
        <authorList>
            <person name="Adam R."/>
            <person name="Dahlstrom E."/>
            <person name="Martens C."/>
            <person name="Bruno D."/>
            <person name="Barbian K."/>
            <person name="Porcella S.F."/>
            <person name="Nash T."/>
        </authorList>
    </citation>
    <scope>NUCLEOTIDE SEQUENCE</scope>
    <source>
        <strain evidence="2">GS</strain>
    </source>
</reference>
<name>V6U197_GIAIN</name>
<dbReference type="VEuPathDB" id="GiardiaDB:QR46_2934"/>
<dbReference type="VEuPathDB" id="GiardiaDB:DHA2_151457"/>
<dbReference type="VEuPathDB" id="GiardiaDB:GL50581_866"/>
<dbReference type="AlphaFoldDB" id="V6U197"/>
<dbReference type="InterPro" id="IPR011047">
    <property type="entry name" value="Quinoprotein_ADH-like_sf"/>
</dbReference>
<protein>
    <submittedName>
        <fullName evidence="1">Uncharacterized protein</fullName>
    </submittedName>
</protein>
<dbReference type="EMBL" id="AHHH01000017">
    <property type="protein sequence ID" value="ESU44751.1"/>
    <property type="molecule type" value="Genomic_DNA"/>
</dbReference>
<dbReference type="SUPFAM" id="SSF50998">
    <property type="entry name" value="Quinoprotein alcohol dehydrogenase-like"/>
    <property type="match status" value="1"/>
</dbReference>
<sequence length="801" mass="87996">VLLAGGRIIFIHMQIGCVGPSMPALLSLDPYAYNPGIWSDLDACAPYLSPTAEAGKVYFRVGKEVVYWCPKTRVFEALHGHALPVISIAAGTGCIYSADKGCILCWDSSTHAKLAEIYIKNIAHIWVCGDILIVVGIRAIQSYKLSGNSLSLLHEIPLAPQTTLGTIVSAGVVQNDISYSYFLVMQRQTERGADNYIYTWTAKKRCTPPTSNPCSEIVINDVFPQFTEHVEQTGLPLLTDSEIASARVKHMQNLAAQTAYMPCTQSGSTLQVLDDKTLSVSSKQLPGTRGHIILTVRALASNHILCVCKDMLCLYSFDWSILSRKDLLEDTVLASYVHITNNYVVLAHISGWVSIYDCASLALVTALDLRQSASVNGDILAVALLEVDGYPNIFVVFKRGAAFLGDIISCSIVPCLGLCMSPSLIIPFRGLCLAAPSNTEASIVTFQSVFNPEIHAHVSRSFVLESSFHSPYIDFVVDLYYQHYAVLVTDSHVILLESVPQRQNDLRFSESPVEFTQIRQCASKMLAFESSTYQSGCFVAGPLTALREDSSQKTLAIHHEGAMQLWLCLLTDQALHLFSVPSLDSLAVYTFSSSKCLCTTLTSFLACDRGAAHGDYLLLSARHQRSVSVFTTATALPYIRLCGVYPLASISLSYTAIHPSSMYALTVHSTGIVLYTLPDFTLVSTSAYKRSSEDEHTIYFDPMGAYFLVSTISHKYGTSTLTIYEFGTGSVHSSLSFDGKIRQVIFTNDIHAFLSDDKGNIYELLYDDSMISVISDMEQHIGDLNNSVTQLWAAMEDVKWD</sequence>
<dbReference type="SUPFAM" id="SSF82171">
    <property type="entry name" value="DPP6 N-terminal domain-like"/>
    <property type="match status" value="1"/>
</dbReference>
<comment type="caution">
    <text evidence="1">The sequence shown here is derived from an EMBL/GenBank/DDBJ whole genome shotgun (WGS) entry which is preliminary data.</text>
</comment>
<accession>V6U197</accession>
<gene>
    <name evidence="1" type="ORF">GSB_151487</name>
</gene>
<evidence type="ECO:0000313" key="2">
    <source>
        <dbReference type="Proteomes" id="UP000018040"/>
    </source>
</evidence>
<dbReference type="VEuPathDB" id="GiardiaDB:GL50803_0014949"/>
<feature type="non-terminal residue" evidence="1">
    <location>
        <position position="1"/>
    </location>
</feature>
<reference evidence="1 2" key="2">
    <citation type="journal article" date="2013" name="Genome Biol. Evol.">
        <title>Genome sequencing of Giardia lamblia genotypes A2 and B isolates (DH and GS) and comparative analysis with the genomes of genotypes A1 and E (WB and Pig).</title>
        <authorList>
            <person name="Adam R.D."/>
            <person name="Dahlstrom E.W."/>
            <person name="Martens C.A."/>
            <person name="Bruno D.P."/>
            <person name="Barbian K.D."/>
            <person name="Ricklefs S.M."/>
            <person name="Hernandez M.M."/>
            <person name="Narla N.P."/>
            <person name="Patel R.B."/>
            <person name="Porcella S.F."/>
            <person name="Nash T.E."/>
        </authorList>
    </citation>
    <scope>NUCLEOTIDE SEQUENCE [LARGE SCALE GENOMIC DNA]</scope>
    <source>
        <strain evidence="1 2">GS</strain>
    </source>
</reference>
<proteinExistence type="predicted"/>